<feature type="chain" id="PRO_5003394110" evidence="1">
    <location>
        <begin position="29"/>
        <end position="127"/>
    </location>
</feature>
<accession>F9U996</accession>
<dbReference type="PROSITE" id="PS51318">
    <property type="entry name" value="TAT"/>
    <property type="match status" value="1"/>
</dbReference>
<reference evidence="2 3" key="1">
    <citation type="submission" date="2011-06" db="EMBL/GenBank/DDBJ databases">
        <title>The draft genome of Thiocapsa marina 5811.</title>
        <authorList>
            <consortium name="US DOE Joint Genome Institute (JGI-PGF)"/>
            <person name="Lucas S."/>
            <person name="Han J."/>
            <person name="Cheng J.-F."/>
            <person name="Goodwin L."/>
            <person name="Pitluck S."/>
            <person name="Peters L."/>
            <person name="Land M.L."/>
            <person name="Hauser L."/>
            <person name="Vogl K."/>
            <person name="Liu Z."/>
            <person name="Imhoff J."/>
            <person name="Thiel V."/>
            <person name="Frigaard N.-U."/>
            <person name="Bryant D."/>
            <person name="Woyke T.J."/>
        </authorList>
    </citation>
    <scope>NUCLEOTIDE SEQUENCE [LARGE SCALE GENOMIC DNA]</scope>
    <source>
        <strain evidence="2 3">5811</strain>
    </source>
</reference>
<dbReference type="STRING" id="768671.ThimaDRAFT_1498"/>
<dbReference type="InterPro" id="IPR006311">
    <property type="entry name" value="TAT_signal"/>
</dbReference>
<dbReference type="Proteomes" id="UP000005459">
    <property type="component" value="Unassembled WGS sequence"/>
</dbReference>
<proteinExistence type="predicted"/>
<gene>
    <name evidence="2" type="ORF">ThimaDRAFT_1498</name>
</gene>
<dbReference type="AlphaFoldDB" id="F9U996"/>
<keyword evidence="3" id="KW-1185">Reference proteome</keyword>
<evidence type="ECO:0000313" key="2">
    <source>
        <dbReference type="EMBL" id="EGV19354.1"/>
    </source>
</evidence>
<dbReference type="RefSeq" id="WP_007192375.1">
    <property type="nucleotide sequence ID" value="NZ_AFWV01000004.1"/>
</dbReference>
<evidence type="ECO:0000256" key="1">
    <source>
        <dbReference type="SAM" id="SignalP"/>
    </source>
</evidence>
<evidence type="ECO:0000313" key="3">
    <source>
        <dbReference type="Proteomes" id="UP000005459"/>
    </source>
</evidence>
<dbReference type="EMBL" id="AFWV01000004">
    <property type="protein sequence ID" value="EGV19354.1"/>
    <property type="molecule type" value="Genomic_DNA"/>
</dbReference>
<feature type="signal peptide" evidence="1">
    <location>
        <begin position="1"/>
        <end position="28"/>
    </location>
</feature>
<organism evidence="2 3">
    <name type="scientific">Thiocapsa marina 5811</name>
    <dbReference type="NCBI Taxonomy" id="768671"/>
    <lineage>
        <taxon>Bacteria</taxon>
        <taxon>Pseudomonadati</taxon>
        <taxon>Pseudomonadota</taxon>
        <taxon>Gammaproteobacteria</taxon>
        <taxon>Chromatiales</taxon>
        <taxon>Chromatiaceae</taxon>
        <taxon>Thiocapsa</taxon>
    </lineage>
</organism>
<protein>
    <submittedName>
        <fullName evidence="2">Uncharacterized protein</fullName>
    </submittedName>
</protein>
<keyword evidence="1" id="KW-0732">Signal</keyword>
<sequence length="127" mass="13840">MTNRVAFLSSLAASGLLALCSTLSFAQAAPEAASAQSDLSGVTGATVQITPGFYWTKVQQTYRAIGDNKTWTYLESFYGSSSTAPVWVWCDDNECEKTFIAAAASGHWLGINFNTTTTFDHVRLYKY</sequence>
<name>F9U996_9GAMM</name>